<sequence>MSEVDMDFYALAKEGVLSKDETSYSIYEELDEVVESAQVKSGKQVDIKCCADKFNSVVGKSDEHKLCEKFERNLREISKMEDKGIRKDKCLHFIYWIYEEARKIINKRNPNFTKADFISKFRDVQTKIYKENGIKYYCKIYFDDTLDKWNEQKVLHDYFRNYDKIKFNESSDSGKCKKYNQYIDFIRKMYDKHAKQEKECCKDYHIHYWDYCDYFKCHDIYNPNKIILKRDCDNKKARDDPEVERFAKSIKQVDSKIFPLENSMIVKPARCVKTYNATNEHEGYSCLLPEYTEQSEENTSHRDSPKKVNLGKYISVIDMSSYKKVSEIKIQNNKNQRNSDRPTSEMMTLFTEVPREVRKAYRKKKYLECPYETNGNGKNVLCKIRDNPIHEEPERIPLITTVKGSIYDSDLGMEADVLENNYTRIAVVFILALGALLIFFIYYKFTPFGSWIRNRRRGKKNVEETYIKHKQRLPYREFEHEEVPTQRKRIRVAYQGA</sequence>
<protein>
    <submittedName>
        <fullName evidence="2">Variable surface protein Vir24-like protein</fullName>
    </submittedName>
</protein>
<dbReference type="EMBL" id="KQ234711">
    <property type="protein sequence ID" value="KMZ89580.1"/>
    <property type="molecule type" value="Genomic_DNA"/>
</dbReference>
<feature type="transmembrane region" description="Helical" evidence="1">
    <location>
        <begin position="425"/>
        <end position="445"/>
    </location>
</feature>
<proteinExistence type="predicted"/>
<dbReference type="Proteomes" id="UP000053327">
    <property type="component" value="Unassembled WGS sequence"/>
</dbReference>
<gene>
    <name evidence="2" type="ORF">PVBG_03301</name>
</gene>
<reference evidence="2 3" key="1">
    <citation type="submission" date="2011-08" db="EMBL/GenBank/DDBJ databases">
        <title>The Genome Sequence of Plasmodium vivax Brazil I.</title>
        <authorList>
            <consortium name="The Broad Institute Genome Sequencing Platform"/>
            <consortium name="The Broad Institute Genome Sequencing Center for Infectious Disease"/>
            <person name="Neafsey D."/>
            <person name="Carlton J."/>
            <person name="Barnwell J."/>
            <person name="Collins W."/>
            <person name="Escalante A."/>
            <person name="Mullikin J."/>
            <person name="Saul A."/>
            <person name="Guigo R."/>
            <person name="Camara F."/>
            <person name="Young S.K."/>
            <person name="Zeng Q."/>
            <person name="Gargeya S."/>
            <person name="Fitzgerald M."/>
            <person name="Haas B."/>
            <person name="Abouelleil A."/>
            <person name="Alvarado L."/>
            <person name="Arachchi H.M."/>
            <person name="Berlin A."/>
            <person name="Brown A."/>
            <person name="Chapman S.B."/>
            <person name="Chen Z."/>
            <person name="Dunbar C."/>
            <person name="Freedman E."/>
            <person name="Gearin G."/>
            <person name="Gellesch M."/>
            <person name="Goldberg J."/>
            <person name="Griggs A."/>
            <person name="Gujja S."/>
            <person name="Heiman D."/>
            <person name="Howarth C."/>
            <person name="Larson L."/>
            <person name="Lui A."/>
            <person name="MacDonald P.J.P."/>
            <person name="Montmayeur A."/>
            <person name="Murphy C."/>
            <person name="Neiman D."/>
            <person name="Pearson M."/>
            <person name="Priest M."/>
            <person name="Roberts A."/>
            <person name="Saif S."/>
            <person name="Shea T."/>
            <person name="Shenoy N."/>
            <person name="Sisk P."/>
            <person name="Stolte C."/>
            <person name="Sykes S."/>
            <person name="Wortman J."/>
            <person name="Nusbaum C."/>
            <person name="Birren B."/>
        </authorList>
    </citation>
    <scope>NUCLEOTIDE SEQUENCE [LARGE SCALE GENOMIC DNA]</scope>
    <source>
        <strain evidence="2 3">Brazil I</strain>
    </source>
</reference>
<evidence type="ECO:0000313" key="3">
    <source>
        <dbReference type="Proteomes" id="UP000053327"/>
    </source>
</evidence>
<evidence type="ECO:0000256" key="1">
    <source>
        <dbReference type="SAM" id="Phobius"/>
    </source>
</evidence>
<keyword evidence="1" id="KW-1133">Transmembrane helix</keyword>
<keyword evidence="1" id="KW-0812">Transmembrane</keyword>
<name>A0A0J9T2F7_PLAV1</name>
<organism evidence="2 3">
    <name type="scientific">Plasmodium vivax (strain Brazil I)</name>
    <dbReference type="NCBI Taxonomy" id="1033975"/>
    <lineage>
        <taxon>Eukaryota</taxon>
        <taxon>Sar</taxon>
        <taxon>Alveolata</taxon>
        <taxon>Apicomplexa</taxon>
        <taxon>Aconoidasida</taxon>
        <taxon>Haemosporida</taxon>
        <taxon>Plasmodiidae</taxon>
        <taxon>Plasmodium</taxon>
        <taxon>Plasmodium (Plasmodium)</taxon>
    </lineage>
</organism>
<dbReference type="InterPro" id="IPR008780">
    <property type="entry name" value="Plasmodium_Vir"/>
</dbReference>
<accession>A0A0J9T2F7</accession>
<dbReference type="AlphaFoldDB" id="A0A0J9T2F7"/>
<evidence type="ECO:0000313" key="2">
    <source>
        <dbReference type="EMBL" id="KMZ89580.1"/>
    </source>
</evidence>
<dbReference type="Pfam" id="PF05795">
    <property type="entry name" value="Plasmodium_Vir"/>
    <property type="match status" value="2"/>
</dbReference>
<keyword evidence="1" id="KW-0472">Membrane</keyword>